<dbReference type="Proteomes" id="UP000032180">
    <property type="component" value="Chromosome 12"/>
</dbReference>
<keyword evidence="9" id="KW-1185">Reference proteome</keyword>
<dbReference type="PANTHER" id="PTHR46807:SF7">
    <property type="entry name" value="BHLH DOMAIN-CONTAINING PROTEIN"/>
    <property type="match status" value="1"/>
</dbReference>
<proteinExistence type="inferred from homology"/>
<dbReference type="Gramene" id="LPERR12G15470.1">
    <property type="protein sequence ID" value="LPERR12G15470.1"/>
    <property type="gene ID" value="LPERR12G15470"/>
</dbReference>
<dbReference type="CDD" id="cd11445">
    <property type="entry name" value="bHLH_AtPIF_like"/>
    <property type="match status" value="1"/>
</dbReference>
<reference evidence="8 9" key="1">
    <citation type="submission" date="2012-08" db="EMBL/GenBank/DDBJ databases">
        <title>Oryza genome evolution.</title>
        <authorList>
            <person name="Wing R.A."/>
        </authorList>
    </citation>
    <scope>NUCLEOTIDE SEQUENCE</scope>
</reference>
<evidence type="ECO:0000256" key="3">
    <source>
        <dbReference type="ARBA" id="ARBA00023015"/>
    </source>
</evidence>
<protein>
    <recommendedName>
        <fullName evidence="7">BHLH domain-containing protein</fullName>
    </recommendedName>
</protein>
<evidence type="ECO:0000256" key="2">
    <source>
        <dbReference type="ARBA" id="ARBA00005510"/>
    </source>
</evidence>
<dbReference type="InterPro" id="IPR044273">
    <property type="entry name" value="PIF3-like"/>
</dbReference>
<dbReference type="AlphaFoldDB" id="A0A0D9Y1A9"/>
<feature type="domain" description="BHLH" evidence="7">
    <location>
        <begin position="32"/>
        <end position="81"/>
    </location>
</feature>
<dbReference type="Pfam" id="PF00010">
    <property type="entry name" value="HLH"/>
    <property type="match status" value="1"/>
</dbReference>
<dbReference type="Gene3D" id="4.10.280.10">
    <property type="entry name" value="Helix-loop-helix DNA-binding domain"/>
    <property type="match status" value="1"/>
</dbReference>
<name>A0A0D9Y1A9_9ORYZ</name>
<dbReference type="InterPro" id="IPR047265">
    <property type="entry name" value="PIF1-like_bHLH"/>
</dbReference>
<dbReference type="PANTHER" id="PTHR46807">
    <property type="entry name" value="TRANSCRIPTION FACTOR PIF3"/>
    <property type="match status" value="1"/>
</dbReference>
<evidence type="ECO:0000313" key="8">
    <source>
        <dbReference type="EnsemblPlants" id="LPERR12G15470.1"/>
    </source>
</evidence>
<evidence type="ECO:0000256" key="1">
    <source>
        <dbReference type="ARBA" id="ARBA00004123"/>
    </source>
</evidence>
<keyword evidence="3" id="KW-0805">Transcription regulation</keyword>
<evidence type="ECO:0000256" key="5">
    <source>
        <dbReference type="ARBA" id="ARBA00023242"/>
    </source>
</evidence>
<dbReference type="GO" id="GO:0005634">
    <property type="term" value="C:nucleus"/>
    <property type="evidence" value="ECO:0007669"/>
    <property type="project" value="UniProtKB-SubCell"/>
</dbReference>
<organism evidence="8 9">
    <name type="scientific">Leersia perrieri</name>
    <dbReference type="NCBI Taxonomy" id="77586"/>
    <lineage>
        <taxon>Eukaryota</taxon>
        <taxon>Viridiplantae</taxon>
        <taxon>Streptophyta</taxon>
        <taxon>Embryophyta</taxon>
        <taxon>Tracheophyta</taxon>
        <taxon>Spermatophyta</taxon>
        <taxon>Magnoliopsida</taxon>
        <taxon>Liliopsida</taxon>
        <taxon>Poales</taxon>
        <taxon>Poaceae</taxon>
        <taxon>BOP clade</taxon>
        <taxon>Oryzoideae</taxon>
        <taxon>Oryzeae</taxon>
        <taxon>Oryzinae</taxon>
        <taxon>Leersia</taxon>
    </lineage>
</organism>
<dbReference type="FunFam" id="4.10.280.10:FF:000004">
    <property type="entry name" value="Basic helix-loop-helix transcription factor"/>
    <property type="match status" value="1"/>
</dbReference>
<reference evidence="8" key="3">
    <citation type="submission" date="2015-04" db="UniProtKB">
        <authorList>
            <consortium name="EnsemblPlants"/>
        </authorList>
    </citation>
    <scope>IDENTIFICATION</scope>
</reference>
<comment type="similarity">
    <text evidence="2">Belongs to the bHLH protein family.</text>
</comment>
<evidence type="ECO:0000256" key="4">
    <source>
        <dbReference type="ARBA" id="ARBA00023163"/>
    </source>
</evidence>
<dbReference type="GO" id="GO:0003700">
    <property type="term" value="F:DNA-binding transcription factor activity"/>
    <property type="evidence" value="ECO:0007669"/>
    <property type="project" value="InterPro"/>
</dbReference>
<dbReference type="GO" id="GO:0046983">
    <property type="term" value="F:protein dimerization activity"/>
    <property type="evidence" value="ECO:0007669"/>
    <property type="project" value="InterPro"/>
</dbReference>
<dbReference type="InterPro" id="IPR011598">
    <property type="entry name" value="bHLH_dom"/>
</dbReference>
<dbReference type="STRING" id="77586.A0A0D9Y1A9"/>
<feature type="region of interest" description="Disordered" evidence="6">
    <location>
        <begin position="1"/>
        <end position="40"/>
    </location>
</feature>
<evidence type="ECO:0000256" key="6">
    <source>
        <dbReference type="SAM" id="MobiDB-lite"/>
    </source>
</evidence>
<reference evidence="9" key="2">
    <citation type="submission" date="2013-12" db="EMBL/GenBank/DDBJ databases">
        <authorList>
            <person name="Yu Y."/>
            <person name="Lee S."/>
            <person name="de Baynast K."/>
            <person name="Wissotski M."/>
            <person name="Liu L."/>
            <person name="Talag J."/>
            <person name="Goicoechea J."/>
            <person name="Angelova A."/>
            <person name="Jetty R."/>
            <person name="Kudrna D."/>
            <person name="Golser W."/>
            <person name="Rivera L."/>
            <person name="Zhang J."/>
            <person name="Wing R."/>
        </authorList>
    </citation>
    <scope>NUCLEOTIDE SEQUENCE</scope>
</reference>
<dbReference type="InterPro" id="IPR036638">
    <property type="entry name" value="HLH_DNA-bd_sf"/>
</dbReference>
<evidence type="ECO:0000259" key="7">
    <source>
        <dbReference type="PROSITE" id="PS50888"/>
    </source>
</evidence>
<accession>A0A0D9Y1A9</accession>
<dbReference type="SUPFAM" id="SSF47459">
    <property type="entry name" value="HLH, helix-loop-helix DNA-binding domain"/>
    <property type="match status" value="1"/>
</dbReference>
<dbReference type="EnsemblPlants" id="LPERR12G15470.1">
    <property type="protein sequence ID" value="LPERR12G15470.1"/>
    <property type="gene ID" value="LPERR12G15470"/>
</dbReference>
<evidence type="ECO:0000313" key="9">
    <source>
        <dbReference type="Proteomes" id="UP000032180"/>
    </source>
</evidence>
<keyword evidence="4" id="KW-0804">Transcription</keyword>
<keyword evidence="5" id="KW-0539">Nucleus</keyword>
<dbReference type="PROSITE" id="PS50888">
    <property type="entry name" value="BHLH"/>
    <property type="match status" value="1"/>
</dbReference>
<dbReference type="HOGENOM" id="CLU_094381_0_0_1"/>
<dbReference type="eggNOG" id="ENOG502QTIX">
    <property type="taxonomic scope" value="Eukaryota"/>
</dbReference>
<comment type="subcellular location">
    <subcellularLocation>
        <location evidence="1">Nucleus</location>
    </subcellularLocation>
</comment>
<sequence>MDSGSPSEDVEFESAAVACEPATKTTTAKRRRAAEVHNLSERRRRDRINEKMKALQELIPHCNKTDKASMLDEAIEYLKSLQLQLQMMWMGGGMAPPVMFPAAGVHQYMQRMSAAVGMGPPHMASLPRMPPFMAPPATVQSSPVSHIPAVTMADPYARCLAVDHLQPPSPMHYLQGMSFYQLAAAKNLQQQQQQQNMAAAASPGGFTPVVAAPALTPDNILHKRYGV</sequence>
<dbReference type="SMART" id="SM00353">
    <property type="entry name" value="HLH"/>
    <property type="match status" value="1"/>
</dbReference>